<evidence type="ECO:0008006" key="5">
    <source>
        <dbReference type="Google" id="ProtNLM"/>
    </source>
</evidence>
<dbReference type="EMBL" id="QRCT01000019">
    <property type="protein sequence ID" value="RDU23850.1"/>
    <property type="molecule type" value="Genomic_DNA"/>
</dbReference>
<name>A0A371AWK5_9FIRM</name>
<keyword evidence="4" id="KW-1185">Reference proteome</keyword>
<dbReference type="RefSeq" id="WP_115481719.1">
    <property type="nucleotide sequence ID" value="NZ_QRCT01000019.1"/>
</dbReference>
<reference evidence="3 4" key="1">
    <citation type="submission" date="2018-07" db="EMBL/GenBank/DDBJ databases">
        <title>Anaerosacharophilus polymeroproducens gen. nov. sp. nov., an anaerobic bacterium isolated from salt field.</title>
        <authorList>
            <person name="Kim W."/>
            <person name="Yang S.-H."/>
            <person name="Oh J."/>
            <person name="Lee J.-H."/>
            <person name="Kwon K.K."/>
        </authorList>
    </citation>
    <scope>NUCLEOTIDE SEQUENCE [LARGE SCALE GENOMIC DNA]</scope>
    <source>
        <strain evidence="3 4">MCWD5</strain>
    </source>
</reference>
<feature type="compositionally biased region" description="Basic and acidic residues" evidence="1">
    <location>
        <begin position="40"/>
        <end position="78"/>
    </location>
</feature>
<feature type="signal peptide" evidence="2">
    <location>
        <begin position="1"/>
        <end position="23"/>
    </location>
</feature>
<dbReference type="OrthoDB" id="1701788at2"/>
<evidence type="ECO:0000313" key="4">
    <source>
        <dbReference type="Proteomes" id="UP000255036"/>
    </source>
</evidence>
<feature type="region of interest" description="Disordered" evidence="1">
    <location>
        <begin position="30"/>
        <end position="78"/>
    </location>
</feature>
<keyword evidence="2" id="KW-0732">Signal</keyword>
<feature type="chain" id="PRO_5039010929" description="Lipoprotein" evidence="2">
    <location>
        <begin position="24"/>
        <end position="210"/>
    </location>
</feature>
<accession>A0A371AWK5</accession>
<dbReference type="AlphaFoldDB" id="A0A371AWK5"/>
<evidence type="ECO:0000256" key="1">
    <source>
        <dbReference type="SAM" id="MobiDB-lite"/>
    </source>
</evidence>
<dbReference type="Proteomes" id="UP000255036">
    <property type="component" value="Unassembled WGS sequence"/>
</dbReference>
<evidence type="ECO:0000256" key="2">
    <source>
        <dbReference type="SAM" id="SignalP"/>
    </source>
</evidence>
<organism evidence="3 4">
    <name type="scientific">Anaerosacchariphilus polymeriproducens</name>
    <dbReference type="NCBI Taxonomy" id="1812858"/>
    <lineage>
        <taxon>Bacteria</taxon>
        <taxon>Bacillati</taxon>
        <taxon>Bacillota</taxon>
        <taxon>Clostridia</taxon>
        <taxon>Lachnospirales</taxon>
        <taxon>Lachnospiraceae</taxon>
        <taxon>Anaerosacchariphilus</taxon>
    </lineage>
</organism>
<dbReference type="PROSITE" id="PS51257">
    <property type="entry name" value="PROKAR_LIPOPROTEIN"/>
    <property type="match status" value="1"/>
</dbReference>
<gene>
    <name evidence="3" type="ORF">DWV06_08305</name>
</gene>
<proteinExistence type="predicted"/>
<sequence>MSIKKSFMLGIICLLLFMISGCATQKENNNKDASVGNSLENKRETENSQSIKEEKEQSGDNDTKVKKETQPKDDKELEKSLAAYRKKREKMTTEKNGIITAGAPDEEEYGIDTSAQPRFDTREERKAFEAASEYLTDKLGIEEEALNNCIDPRIFQIYKDKDKGVAKGYENDNIFVCEYCDNGTWQYMILVRDSKEDPWKVIHHGDSYKE</sequence>
<protein>
    <recommendedName>
        <fullName evidence="5">Lipoprotein</fullName>
    </recommendedName>
</protein>
<evidence type="ECO:0000313" key="3">
    <source>
        <dbReference type="EMBL" id="RDU23850.1"/>
    </source>
</evidence>
<comment type="caution">
    <text evidence="3">The sequence shown here is derived from an EMBL/GenBank/DDBJ whole genome shotgun (WGS) entry which is preliminary data.</text>
</comment>
<feature type="compositionally biased region" description="Polar residues" evidence="1">
    <location>
        <begin position="30"/>
        <end position="39"/>
    </location>
</feature>